<dbReference type="EMBL" id="PPSL01000003">
    <property type="protein sequence ID" value="PQJ10551.1"/>
    <property type="molecule type" value="Genomic_DNA"/>
</dbReference>
<accession>A0A2S7SVA5</accession>
<gene>
    <name evidence="1" type="ORF">CJD36_011285</name>
</gene>
<sequence length="82" mass="9720">MVDENLFAVVEQSHIIKTEDVDLNDVQDFLETNGFRNTRRNDYYNDDLGIILEDLHDENVISSSNMLFFVDTVFYLTDKFYE</sequence>
<dbReference type="InterPro" id="IPR041055">
    <property type="entry name" value="Kinase-PolyVal"/>
</dbReference>
<comment type="caution">
    <text evidence="1">The sequence shown here is derived from an EMBL/GenBank/DDBJ whole genome shotgun (WGS) entry which is preliminary data.</text>
</comment>
<proteinExistence type="predicted"/>
<protein>
    <submittedName>
        <fullName evidence="1">Uncharacterized protein</fullName>
    </submittedName>
</protein>
<dbReference type="Pfam" id="PF18762">
    <property type="entry name" value="Kinase-PolyVal"/>
    <property type="match status" value="1"/>
</dbReference>
<evidence type="ECO:0000313" key="1">
    <source>
        <dbReference type="EMBL" id="PQJ10551.1"/>
    </source>
</evidence>
<reference evidence="1 2" key="1">
    <citation type="submission" date="2018-01" db="EMBL/GenBank/DDBJ databases">
        <title>A novel member of the phylum Bacteroidetes isolated from glacier ice.</title>
        <authorList>
            <person name="Liu Q."/>
            <person name="Xin Y.-H."/>
        </authorList>
    </citation>
    <scope>NUCLEOTIDE SEQUENCE [LARGE SCALE GENOMIC DNA]</scope>
    <source>
        <strain evidence="1 2">RB1R16</strain>
    </source>
</reference>
<dbReference type="Proteomes" id="UP000239872">
    <property type="component" value="Unassembled WGS sequence"/>
</dbReference>
<evidence type="ECO:0000313" key="2">
    <source>
        <dbReference type="Proteomes" id="UP000239872"/>
    </source>
</evidence>
<organism evidence="1 2">
    <name type="scientific">Flavipsychrobacter stenotrophus</name>
    <dbReference type="NCBI Taxonomy" id="2077091"/>
    <lineage>
        <taxon>Bacteria</taxon>
        <taxon>Pseudomonadati</taxon>
        <taxon>Bacteroidota</taxon>
        <taxon>Chitinophagia</taxon>
        <taxon>Chitinophagales</taxon>
        <taxon>Chitinophagaceae</taxon>
        <taxon>Flavipsychrobacter</taxon>
    </lineage>
</organism>
<dbReference type="AlphaFoldDB" id="A0A2S7SVA5"/>
<keyword evidence="2" id="KW-1185">Reference proteome</keyword>
<name>A0A2S7SVA5_9BACT</name>